<dbReference type="GeneID" id="39744778"/>
<dbReference type="RefSeq" id="XP_028546559.1">
    <property type="nucleotide sequence ID" value="XM_028690758.1"/>
</dbReference>
<gene>
    <name evidence="2" type="ORF">PGO_000360</name>
</gene>
<protein>
    <submittedName>
        <fullName evidence="2">Variable surface protein</fullName>
    </submittedName>
</protein>
<evidence type="ECO:0000313" key="2">
    <source>
        <dbReference type="EMBL" id="GAW83970.1"/>
    </source>
</evidence>
<keyword evidence="3" id="KW-1185">Reference proteome</keyword>
<comment type="caution">
    <text evidence="2">The sequence shown here is derived from an EMBL/GenBank/DDBJ whole genome shotgun (WGS) entry which is preliminary data.</text>
</comment>
<feature type="transmembrane region" description="Helical" evidence="1">
    <location>
        <begin position="219"/>
        <end position="238"/>
    </location>
</feature>
<sequence length="303" mass="35637">MTTHITINNDFDFDGIFTNCIQDYDEHALNREKLKQPELLNTCKRIREHLGNCKVGIFLQYCKELILYLDHIQDIKGISDINPSCIFFNYMLKYLLKTSECSIQETDTAYKKMINETKEGTNKKVSDVCESGFTNLEDDIYSLLDKLKNLYINSLGVNVCSKESFCFTTYKELLGISERLNNDSLRTFLDNFKFKYMTYLPEVQERLKLMVHSTNLRTILLALFIITFTTLIVTFVVYQVKFKIYFYNYTSYVSYLQKKVMNIKKRLNKKNKDHFNTTVSSQFIKNDSLQNKYQIGCSSLLYP</sequence>
<proteinExistence type="predicted"/>
<organism evidence="2 3">
    <name type="scientific">Plasmodium gonderi</name>
    <dbReference type="NCBI Taxonomy" id="77519"/>
    <lineage>
        <taxon>Eukaryota</taxon>
        <taxon>Sar</taxon>
        <taxon>Alveolata</taxon>
        <taxon>Apicomplexa</taxon>
        <taxon>Aconoidasida</taxon>
        <taxon>Haemosporida</taxon>
        <taxon>Plasmodiidae</taxon>
        <taxon>Plasmodium</taxon>
        <taxon>Plasmodium (Plasmodium)</taxon>
    </lineage>
</organism>
<keyword evidence="1" id="KW-0812">Transmembrane</keyword>
<evidence type="ECO:0000256" key="1">
    <source>
        <dbReference type="SAM" id="Phobius"/>
    </source>
</evidence>
<evidence type="ECO:0000313" key="3">
    <source>
        <dbReference type="Proteomes" id="UP000195521"/>
    </source>
</evidence>
<keyword evidence="1" id="KW-1133">Transmembrane helix</keyword>
<keyword evidence="1" id="KW-0472">Membrane</keyword>
<reference evidence="3" key="1">
    <citation type="submission" date="2017-04" db="EMBL/GenBank/DDBJ databases">
        <title>Plasmodium gonderi genome.</title>
        <authorList>
            <person name="Arisue N."/>
            <person name="Honma H."/>
            <person name="Kawai S."/>
            <person name="Tougan T."/>
            <person name="Tanabe K."/>
            <person name="Horii T."/>
        </authorList>
    </citation>
    <scope>NUCLEOTIDE SEQUENCE [LARGE SCALE GENOMIC DNA]</scope>
    <source>
        <strain evidence="3">ATCC 30045</strain>
    </source>
</reference>
<accession>A0A1Y1JNX9</accession>
<dbReference type="Proteomes" id="UP000195521">
    <property type="component" value="Unassembled WGS sequence"/>
</dbReference>
<dbReference type="EMBL" id="BDQF01000045">
    <property type="protein sequence ID" value="GAW83970.1"/>
    <property type="molecule type" value="Genomic_DNA"/>
</dbReference>
<name>A0A1Y1JNX9_PLAGO</name>
<dbReference type="AlphaFoldDB" id="A0A1Y1JNX9"/>